<gene>
    <name evidence="1" type="ORF">EGYM00392_LOCUS37674</name>
</gene>
<protein>
    <submittedName>
        <fullName evidence="1">Uncharacterized protein</fullName>
    </submittedName>
</protein>
<organism evidence="1">
    <name type="scientific">Eutreptiella gymnastica</name>
    <dbReference type="NCBI Taxonomy" id="73025"/>
    <lineage>
        <taxon>Eukaryota</taxon>
        <taxon>Discoba</taxon>
        <taxon>Euglenozoa</taxon>
        <taxon>Euglenida</taxon>
        <taxon>Spirocuta</taxon>
        <taxon>Euglenophyceae</taxon>
        <taxon>Eutreptiales</taxon>
        <taxon>Eutreptiaceae</taxon>
        <taxon>Eutreptiella</taxon>
    </lineage>
</organism>
<evidence type="ECO:0000313" key="1">
    <source>
        <dbReference type="EMBL" id="CAD9026544.1"/>
    </source>
</evidence>
<accession>A0A7S1IYN6</accession>
<sequence length="133" mass="15121">MHPKQPRPHMGPLFAPPHPTPAWLDLLHGMHQVKEPHCEHQFFLRGVDLKGEIPIEMIQQVKNNKKCKQWKTVEKEDLGQTNLGHIKNKPHGSQKKIITTVLLCYMCASNTYSIICPPPSPLANHLADIICKL</sequence>
<reference evidence="1" key="1">
    <citation type="submission" date="2021-01" db="EMBL/GenBank/DDBJ databases">
        <authorList>
            <person name="Corre E."/>
            <person name="Pelletier E."/>
            <person name="Niang G."/>
            <person name="Scheremetjew M."/>
            <person name="Finn R."/>
            <person name="Kale V."/>
            <person name="Holt S."/>
            <person name="Cochrane G."/>
            <person name="Meng A."/>
            <person name="Brown T."/>
            <person name="Cohen L."/>
        </authorList>
    </citation>
    <scope>NUCLEOTIDE SEQUENCE</scope>
    <source>
        <strain evidence="1">NIES-381</strain>
    </source>
</reference>
<name>A0A7S1IYN6_9EUGL</name>
<dbReference type="EMBL" id="HBGA01101162">
    <property type="protein sequence ID" value="CAD9026544.1"/>
    <property type="molecule type" value="Transcribed_RNA"/>
</dbReference>
<dbReference type="AlphaFoldDB" id="A0A7S1IYN6"/>
<proteinExistence type="predicted"/>